<evidence type="ECO:0000259" key="4">
    <source>
        <dbReference type="PROSITE" id="PS50405"/>
    </source>
</evidence>
<dbReference type="Gene3D" id="3.40.30.10">
    <property type="entry name" value="Glutaredoxin"/>
    <property type="match status" value="1"/>
</dbReference>
<reference evidence="5 6" key="1">
    <citation type="submission" date="2022-02" db="EMBL/GenBank/DDBJ databases">
        <title>Shinella B3.7 sp. nov., isolated from Sediment (Zhairuo Island).</title>
        <authorList>
            <person name="Chen G."/>
        </authorList>
    </citation>
    <scope>NUCLEOTIDE SEQUENCE [LARGE SCALE GENOMIC DNA]</scope>
    <source>
        <strain evidence="5 6">B3.7</strain>
    </source>
</reference>
<dbReference type="InterPro" id="IPR004046">
    <property type="entry name" value="GST_C"/>
</dbReference>
<dbReference type="EC" id="2.5.1.18" evidence="1"/>
<dbReference type="InterPro" id="IPR036282">
    <property type="entry name" value="Glutathione-S-Trfase_C_sf"/>
</dbReference>
<keyword evidence="6" id="KW-1185">Reference proteome</keyword>
<dbReference type="InterPro" id="IPR010987">
    <property type="entry name" value="Glutathione-S-Trfase_C-like"/>
</dbReference>
<comment type="caution">
    <text evidence="5">The sequence shown here is derived from an EMBL/GenBank/DDBJ whole genome shotgun (WGS) entry which is preliminary data.</text>
</comment>
<evidence type="ECO:0000256" key="1">
    <source>
        <dbReference type="ARBA" id="ARBA00012452"/>
    </source>
</evidence>
<organism evidence="5 6">
    <name type="scientific">Shinella sedimenti</name>
    <dbReference type="NCBI Taxonomy" id="2919913"/>
    <lineage>
        <taxon>Bacteria</taxon>
        <taxon>Pseudomonadati</taxon>
        <taxon>Pseudomonadota</taxon>
        <taxon>Alphaproteobacteria</taxon>
        <taxon>Hyphomicrobiales</taxon>
        <taxon>Rhizobiaceae</taxon>
        <taxon>Shinella</taxon>
    </lineage>
</organism>
<name>A0ABT0CGE3_9HYPH</name>
<evidence type="ECO:0000259" key="3">
    <source>
        <dbReference type="PROSITE" id="PS50404"/>
    </source>
</evidence>
<evidence type="ECO:0000313" key="5">
    <source>
        <dbReference type="EMBL" id="MCJ8147670.1"/>
    </source>
</evidence>
<dbReference type="SFLD" id="SFLDS00019">
    <property type="entry name" value="Glutathione_Transferase_(cytos"/>
    <property type="match status" value="1"/>
</dbReference>
<dbReference type="SUPFAM" id="SSF47616">
    <property type="entry name" value="GST C-terminal domain-like"/>
    <property type="match status" value="1"/>
</dbReference>
<dbReference type="SFLD" id="SFLDG00358">
    <property type="entry name" value="Main_(cytGST)"/>
    <property type="match status" value="1"/>
</dbReference>
<dbReference type="PROSITE" id="PS50405">
    <property type="entry name" value="GST_CTER"/>
    <property type="match status" value="1"/>
</dbReference>
<keyword evidence="2" id="KW-0808">Transferase</keyword>
<dbReference type="Pfam" id="PF13417">
    <property type="entry name" value="GST_N_3"/>
    <property type="match status" value="1"/>
</dbReference>
<dbReference type="PROSITE" id="PS50404">
    <property type="entry name" value="GST_NTER"/>
    <property type="match status" value="1"/>
</dbReference>
<proteinExistence type="predicted"/>
<dbReference type="RefSeq" id="WP_241595885.1">
    <property type="nucleotide sequence ID" value="NZ_JAKVIN010000001.1"/>
</dbReference>
<dbReference type="Gene3D" id="1.20.1050.10">
    <property type="match status" value="1"/>
</dbReference>
<dbReference type="PANTHER" id="PTHR43900:SF3">
    <property type="entry name" value="GLUTATHIONE S-TRANSFERASE RHO"/>
    <property type="match status" value="1"/>
</dbReference>
<evidence type="ECO:0000313" key="6">
    <source>
        <dbReference type="Proteomes" id="UP001201844"/>
    </source>
</evidence>
<dbReference type="CDD" id="cd00299">
    <property type="entry name" value="GST_C_family"/>
    <property type="match status" value="1"/>
</dbReference>
<dbReference type="InterPro" id="IPR036249">
    <property type="entry name" value="Thioredoxin-like_sf"/>
</dbReference>
<dbReference type="InterPro" id="IPR004045">
    <property type="entry name" value="Glutathione_S-Trfase_N"/>
</dbReference>
<dbReference type="Pfam" id="PF00043">
    <property type="entry name" value="GST_C"/>
    <property type="match status" value="1"/>
</dbReference>
<accession>A0ABT0CGE3</accession>
<gene>
    <name evidence="5" type="ORF">MKI86_00815</name>
</gene>
<dbReference type="EMBL" id="JAKVIN010000001">
    <property type="protein sequence ID" value="MCJ8147670.1"/>
    <property type="molecule type" value="Genomic_DNA"/>
</dbReference>
<dbReference type="PANTHER" id="PTHR43900">
    <property type="entry name" value="GLUTATHIONE S-TRANSFERASE RHO"/>
    <property type="match status" value="1"/>
</dbReference>
<dbReference type="InterPro" id="IPR040079">
    <property type="entry name" value="Glutathione_S-Trfase"/>
</dbReference>
<dbReference type="SUPFAM" id="SSF52833">
    <property type="entry name" value="Thioredoxin-like"/>
    <property type="match status" value="1"/>
</dbReference>
<evidence type="ECO:0000256" key="2">
    <source>
        <dbReference type="ARBA" id="ARBA00022679"/>
    </source>
</evidence>
<dbReference type="Proteomes" id="UP001201844">
    <property type="component" value="Unassembled WGS sequence"/>
</dbReference>
<feature type="domain" description="GST N-terminal" evidence="3">
    <location>
        <begin position="6"/>
        <end position="87"/>
    </location>
</feature>
<protein>
    <recommendedName>
        <fullName evidence="1">glutathione transferase</fullName>
        <ecNumber evidence="1">2.5.1.18</ecNumber>
    </recommendedName>
</protein>
<feature type="domain" description="GST C-terminal" evidence="4">
    <location>
        <begin position="92"/>
        <end position="213"/>
    </location>
</feature>
<sequence length="213" mass="23750">MSDIGKRAVVYGASYSVYVRIVRIVLAEKGVAYDLVPVDVFAQEGLPADNIARHPFGRIPAFAHGSFDLYETTAITRYIDESFDGPVLQPQAPRERARMNQIVAMLDNYAYGPMVWDVYLQRVEPPEGQRPDEARIADGLEKARRVLTALSDLVRDRPWLASETPSLADFHAAPIFDLFQRPPDGAAMLAQFPSLFAWWETISARPSVVAALT</sequence>